<dbReference type="EMBL" id="CP011923">
    <property type="protein sequence ID" value="AKN88432.1"/>
    <property type="molecule type" value="Genomic_DNA"/>
</dbReference>
<keyword evidence="5" id="KW-1185">Reference proteome</keyword>
<reference evidence="4" key="3">
    <citation type="journal article" date="2020" name="Int. J. Syst. Evol. Microbiol.">
        <title>Reclassification of Francisella noatunensis subsp. orientalis Ottem et al. 2009 as Francisella orientalis sp. nov., Francisella noatunensis subsp. chilensis subsp. nov. and emended description of Francisella noatunensis.</title>
        <authorList>
            <person name="Ramirez-Paredes J.G."/>
            <person name="Larsson P."/>
            <person name="Thompson K.D."/>
            <person name="Penman D.J."/>
            <person name="Busse H.J."/>
            <person name="Ohrman C."/>
            <person name="Sjodin A."/>
            <person name="Soto E."/>
            <person name="Richards R.H."/>
            <person name="Adams A."/>
            <person name="Colquhoun D.J."/>
        </authorList>
    </citation>
    <scope>NUCLEOTIDE SEQUENCE</scope>
    <source>
        <strain evidence="4">LADL-07285A</strain>
    </source>
</reference>
<feature type="region of interest" description="Disordered" evidence="1">
    <location>
        <begin position="30"/>
        <end position="90"/>
    </location>
</feature>
<feature type="compositionally biased region" description="Low complexity" evidence="1">
    <location>
        <begin position="37"/>
        <end position="52"/>
    </location>
</feature>
<gene>
    <name evidence="4" type="ORF">CHQ83_06760</name>
    <name evidence="3" type="ORF">FNO190_0645</name>
</gene>
<evidence type="ECO:0000256" key="2">
    <source>
        <dbReference type="SAM" id="SignalP"/>
    </source>
</evidence>
<keyword evidence="2" id="KW-0732">Signal</keyword>
<evidence type="ECO:0000313" key="6">
    <source>
        <dbReference type="Proteomes" id="UP000774689"/>
    </source>
</evidence>
<dbReference type="RefSeq" id="WP_014715180.1">
    <property type="nucleotide sequence ID" value="NZ_CP011923.2"/>
</dbReference>
<dbReference type="GeneID" id="45432816"/>
<organism evidence="4 6">
    <name type="scientific">Francisella orientalis</name>
    <dbReference type="NCBI Taxonomy" id="299583"/>
    <lineage>
        <taxon>Bacteria</taxon>
        <taxon>Pseudomonadati</taxon>
        <taxon>Pseudomonadota</taxon>
        <taxon>Gammaproteobacteria</taxon>
        <taxon>Thiotrichales</taxon>
        <taxon>Francisellaceae</taxon>
        <taxon>Francisella</taxon>
    </lineage>
</organism>
<evidence type="ECO:0000313" key="5">
    <source>
        <dbReference type="Proteomes" id="UP000035930"/>
    </source>
</evidence>
<evidence type="ECO:0000313" key="4">
    <source>
        <dbReference type="EMBL" id="NIY56933.1"/>
    </source>
</evidence>
<sequence>MKKRYLSLSVLNLMILPMFCEAIPEATSMDTPAQNITSDSSTTQQQPQSVKTLADVESENNQATIDNSSKTQTMKEEISNIDDAANGLTS</sequence>
<reference evidence="3" key="2">
    <citation type="submission" date="2017-08" db="EMBL/GenBank/DDBJ databases">
        <title>Complete Genome Sequence of Francisella noatunensis subsp. orientalis strain FNO190.</title>
        <authorList>
            <person name="Pereira F.L."/>
            <person name="Goncalves L.A."/>
            <person name="Guilherme T.C."/>
            <person name="Soares S.C."/>
            <person name="Dorella F.A."/>
            <person name="Carvalho A.F."/>
            <person name="Leibowitz M.P."/>
            <person name="Leal C.A.G."/>
            <person name="Azevedo V.A.C."/>
            <person name="Figueiredo H.C.P."/>
        </authorList>
    </citation>
    <scope>NUCLEOTIDE SEQUENCE</scope>
    <source>
        <strain evidence="3">FNO190</strain>
    </source>
</reference>
<dbReference type="Proteomes" id="UP000035930">
    <property type="component" value="Chromosome"/>
</dbReference>
<feature type="compositionally biased region" description="Polar residues" evidence="1">
    <location>
        <begin position="59"/>
        <end position="72"/>
    </location>
</feature>
<reference evidence="5" key="1">
    <citation type="submission" date="2015-02" db="EMBL/GenBank/DDBJ databases">
        <title>Complete genome sequence of Francisella noatunensis subsp. orientalis FNO190 isolated from farm-raised Nile tilapia in Brazil.</title>
        <authorList>
            <person name="Figueiredo H.C.P."/>
            <person name="Leal C.A.G."/>
            <person name="Pereira F.L."/>
            <person name="Soares S.C."/>
            <person name="Goncalves L.A."/>
            <person name="Dorella F.A."/>
            <person name="Carvalho A.F."/>
            <person name="Azevedo V.A.C."/>
        </authorList>
    </citation>
    <scope>NUCLEOTIDE SEQUENCE [LARGE SCALE GENOMIC DNA]</scope>
    <source>
        <strain evidence="5">FNO190</strain>
    </source>
</reference>
<feature type="signal peptide" evidence="2">
    <location>
        <begin position="1"/>
        <end position="22"/>
    </location>
</feature>
<protein>
    <submittedName>
        <fullName evidence="4">Uncharacterized protein</fullName>
    </submittedName>
</protein>
<accession>A0AAP6X7T9</accession>
<evidence type="ECO:0000313" key="3">
    <source>
        <dbReference type="EMBL" id="AKN88432.1"/>
    </source>
</evidence>
<dbReference type="Proteomes" id="UP000774689">
    <property type="component" value="Unassembled WGS sequence"/>
</dbReference>
<evidence type="ECO:0000256" key="1">
    <source>
        <dbReference type="SAM" id="MobiDB-lite"/>
    </source>
</evidence>
<proteinExistence type="predicted"/>
<dbReference type="AlphaFoldDB" id="A0AAP6X7T9"/>
<feature type="chain" id="PRO_5042882202" evidence="2">
    <location>
        <begin position="23"/>
        <end position="90"/>
    </location>
</feature>
<dbReference type="EMBL" id="QPQM01000018">
    <property type="protein sequence ID" value="NIY56933.1"/>
    <property type="molecule type" value="Genomic_DNA"/>
</dbReference>
<name>A0AAP6X7T9_9GAMM</name>